<evidence type="ECO:0000256" key="1">
    <source>
        <dbReference type="ARBA" id="ARBA00022729"/>
    </source>
</evidence>
<feature type="domain" description="Outer membrane protein beta-barrel" evidence="4">
    <location>
        <begin position="47"/>
        <end position="185"/>
    </location>
</feature>
<gene>
    <name evidence="5" type="ORF">E6K79_02800</name>
</gene>
<evidence type="ECO:0000256" key="3">
    <source>
        <dbReference type="SAM" id="SignalP"/>
    </source>
</evidence>
<feature type="region of interest" description="Disordered" evidence="2">
    <location>
        <begin position="25"/>
        <end position="46"/>
    </location>
</feature>
<proteinExistence type="predicted"/>
<dbReference type="Gene3D" id="2.40.160.20">
    <property type="match status" value="1"/>
</dbReference>
<dbReference type="AlphaFoldDB" id="A0A538TRP4"/>
<feature type="compositionally biased region" description="Low complexity" evidence="2">
    <location>
        <begin position="25"/>
        <end position="37"/>
    </location>
</feature>
<organism evidence="5 6">
    <name type="scientific">Eiseniibacteriota bacterium</name>
    <dbReference type="NCBI Taxonomy" id="2212470"/>
    <lineage>
        <taxon>Bacteria</taxon>
        <taxon>Candidatus Eiseniibacteriota</taxon>
    </lineage>
</organism>
<dbReference type="EMBL" id="VBOZ01000009">
    <property type="protein sequence ID" value="TMQ66299.1"/>
    <property type="molecule type" value="Genomic_DNA"/>
</dbReference>
<feature type="chain" id="PRO_5021905567" evidence="3">
    <location>
        <begin position="24"/>
        <end position="202"/>
    </location>
</feature>
<keyword evidence="1 3" id="KW-0732">Signal</keyword>
<dbReference type="InterPro" id="IPR011250">
    <property type="entry name" value="OMP/PagP_B-barrel"/>
</dbReference>
<evidence type="ECO:0000313" key="6">
    <source>
        <dbReference type="Proteomes" id="UP000317691"/>
    </source>
</evidence>
<dbReference type="SUPFAM" id="SSF56925">
    <property type="entry name" value="OMPA-like"/>
    <property type="match status" value="1"/>
</dbReference>
<evidence type="ECO:0000259" key="4">
    <source>
        <dbReference type="Pfam" id="PF13505"/>
    </source>
</evidence>
<accession>A0A538TRP4</accession>
<dbReference type="Pfam" id="PF13505">
    <property type="entry name" value="OMP_b-brl"/>
    <property type="match status" value="1"/>
</dbReference>
<sequence length="202" mass="21352">MKKAIIVLAVFVFCIASSQNASATPAKTTKPAKAAKPAKVHRESNSSGLGLTALGVEAGLVDPEAAGSTIGFGAFANLGNIARDVRLSSHLGYWSKSENAFGAEASIRDISLGARAKYMFHVSSPKLQPYVGTGLGLHFFHMKAGIPGFTVEDTVTKLGWDLGGGVLTPVSPKADLFGDMWYTVADINEFTMKVGLAFRMNR</sequence>
<name>A0A538TRP4_UNCEI</name>
<dbReference type="InterPro" id="IPR027385">
    <property type="entry name" value="Beta-barrel_OMP"/>
</dbReference>
<reference evidence="5 6" key="1">
    <citation type="journal article" date="2019" name="Nat. Microbiol.">
        <title>Mediterranean grassland soil C-N compound turnover is dependent on rainfall and depth, and is mediated by genomically divergent microorganisms.</title>
        <authorList>
            <person name="Diamond S."/>
            <person name="Andeer P.F."/>
            <person name="Li Z."/>
            <person name="Crits-Christoph A."/>
            <person name="Burstein D."/>
            <person name="Anantharaman K."/>
            <person name="Lane K.R."/>
            <person name="Thomas B.C."/>
            <person name="Pan C."/>
            <person name="Northen T.R."/>
            <person name="Banfield J.F."/>
        </authorList>
    </citation>
    <scope>NUCLEOTIDE SEQUENCE [LARGE SCALE GENOMIC DNA]</scope>
    <source>
        <strain evidence="5">WS_9</strain>
    </source>
</reference>
<evidence type="ECO:0000313" key="5">
    <source>
        <dbReference type="EMBL" id="TMQ66299.1"/>
    </source>
</evidence>
<protein>
    <submittedName>
        <fullName evidence="5">Porin family protein</fullName>
    </submittedName>
</protein>
<evidence type="ECO:0000256" key="2">
    <source>
        <dbReference type="SAM" id="MobiDB-lite"/>
    </source>
</evidence>
<dbReference type="Proteomes" id="UP000317691">
    <property type="component" value="Unassembled WGS sequence"/>
</dbReference>
<feature type="signal peptide" evidence="3">
    <location>
        <begin position="1"/>
        <end position="23"/>
    </location>
</feature>
<comment type="caution">
    <text evidence="5">The sequence shown here is derived from an EMBL/GenBank/DDBJ whole genome shotgun (WGS) entry which is preliminary data.</text>
</comment>